<dbReference type="RefSeq" id="WP_024671703.1">
    <property type="nucleotide sequence ID" value="NZ_AVEE02000250.1"/>
</dbReference>
<keyword evidence="2" id="KW-0812">Transmembrane</keyword>
<evidence type="ECO:0000256" key="1">
    <source>
        <dbReference type="SAM" id="Coils"/>
    </source>
</evidence>
<reference evidence="3 5" key="1">
    <citation type="submission" date="2015-09" db="EMBL/GenBank/DDBJ databases">
        <title>Genome announcement of multiple Pseudomonas syringae strains.</title>
        <authorList>
            <person name="Thakur S."/>
            <person name="Wang P.W."/>
            <person name="Gong Y."/>
            <person name="Weir B.S."/>
            <person name="Guttman D.S."/>
        </authorList>
    </citation>
    <scope>NUCLEOTIDE SEQUENCE [LARGE SCALE GENOMIC DNA]</scope>
    <source>
        <strain evidence="3 5">ICMP9151</strain>
    </source>
</reference>
<evidence type="ECO:0000313" key="4">
    <source>
        <dbReference type="EMBL" id="MFA0936695.1"/>
    </source>
</evidence>
<keyword evidence="1" id="KW-0175">Coiled coil</keyword>
<dbReference type="Proteomes" id="UP001569512">
    <property type="component" value="Unassembled WGS sequence"/>
</dbReference>
<dbReference type="AlphaFoldDB" id="A0AA40PAF0"/>
<dbReference type="CDD" id="cd22657">
    <property type="entry name" value="ClyA_XaxA-like"/>
    <property type="match status" value="1"/>
</dbReference>
<dbReference type="Gene3D" id="1.20.1170.10">
    <property type="match status" value="1"/>
</dbReference>
<keyword evidence="6" id="KW-1185">Reference proteome</keyword>
<reference evidence="4 6" key="2">
    <citation type="submission" date="2024-06" db="EMBL/GenBank/DDBJ databases">
        <title>Genome sequences for Pseudomonas syringae strains with characterized LPS.</title>
        <authorList>
            <person name="Baltrus D.A."/>
            <person name="Krings L."/>
        </authorList>
    </citation>
    <scope>NUCLEOTIDE SEQUENCE [LARGE SCALE GENOMIC DNA]</scope>
    <source>
        <strain evidence="4 6">NCPPB2708</strain>
    </source>
</reference>
<comment type="caution">
    <text evidence="3">The sequence shown here is derived from an EMBL/GenBank/DDBJ whole genome shotgun (WGS) entry which is preliminary data.</text>
</comment>
<evidence type="ECO:0000256" key="2">
    <source>
        <dbReference type="SAM" id="Phobius"/>
    </source>
</evidence>
<sequence length="406" mass="45630">MLSHAELLENEDIARVTLKPREYLQALLNDEKSSGRGAGLILTKEDILSIKRYERHSLDLPTSMTRVEQQLGFTKSGIPGLEPEDLLMTYLATNEHGRSWKDIEDSIKLSGTTIDLFAATFSNQGRQIIDVIDSMSISKRIDQKVANVTLEEIHNTPLLSLSKVDQDGCIELAEFLKDLASNIATHQQSSELLTQKIDTFSTRLSVDLIPDINDKVNLASRSDVDQQVKNLEADLEQLTVEIEQKNKEYKTAVNNIAWGIFGGPIGVAITGGIFGSQAEKIRKEKNRMINLKNQKILLLKEKRPLASAVFDLQRLFQDMNFRMLDAHKGATNLKDLWTMLTAYISSSANELAEIKDNHSLLRFAIKFNAVVTPWEEINGMTTKLLAIFDSALNQFQREQQSTIKGK</sequence>
<organism evidence="3 5">
    <name type="scientific">Pseudomonas tremae</name>
    <dbReference type="NCBI Taxonomy" id="200454"/>
    <lineage>
        <taxon>Bacteria</taxon>
        <taxon>Pseudomonadati</taxon>
        <taxon>Pseudomonadota</taxon>
        <taxon>Gammaproteobacteria</taxon>
        <taxon>Pseudomonadales</taxon>
        <taxon>Pseudomonadaceae</taxon>
        <taxon>Pseudomonas</taxon>
    </lineage>
</organism>
<name>A0AA40PAF0_9PSED</name>
<dbReference type="SUPFAM" id="SSF58100">
    <property type="entry name" value="Bacterial hemolysins"/>
    <property type="match status" value="1"/>
</dbReference>
<keyword evidence="2" id="KW-1133">Transmembrane helix</keyword>
<gene>
    <name evidence="4" type="ORF">ACDH53_04435</name>
    <name evidence="3" type="ORF">ALO43_01379</name>
</gene>
<dbReference type="EMBL" id="LJRO01000024">
    <property type="protein sequence ID" value="KPZ07658.1"/>
    <property type="molecule type" value="Genomic_DNA"/>
</dbReference>
<proteinExistence type="predicted"/>
<dbReference type="GeneID" id="72391810"/>
<evidence type="ECO:0000313" key="5">
    <source>
        <dbReference type="Proteomes" id="UP000050523"/>
    </source>
</evidence>
<accession>A0AA40PAF0</accession>
<evidence type="ECO:0000313" key="6">
    <source>
        <dbReference type="Proteomes" id="UP001569512"/>
    </source>
</evidence>
<feature type="coiled-coil region" evidence="1">
    <location>
        <begin position="221"/>
        <end position="255"/>
    </location>
</feature>
<dbReference type="NCBIfam" id="NF033928">
    <property type="entry name" value="alph_xenorhab_A"/>
    <property type="match status" value="1"/>
</dbReference>
<protein>
    <submittedName>
        <fullName evidence="4">Alpha-xenorhabdolysin family binary toxin subunit A</fullName>
    </submittedName>
    <submittedName>
        <fullName evidence="3">Binary cytotoxin component</fullName>
    </submittedName>
</protein>
<evidence type="ECO:0000313" key="3">
    <source>
        <dbReference type="EMBL" id="KPZ07658.1"/>
    </source>
</evidence>
<dbReference type="EMBL" id="JBGMSU010000001">
    <property type="protein sequence ID" value="MFA0936695.1"/>
    <property type="molecule type" value="Genomic_DNA"/>
</dbReference>
<dbReference type="Proteomes" id="UP000050523">
    <property type="component" value="Unassembled WGS sequence"/>
</dbReference>
<keyword evidence="2" id="KW-0472">Membrane</keyword>
<feature type="transmembrane region" description="Helical" evidence="2">
    <location>
        <begin position="256"/>
        <end position="278"/>
    </location>
</feature>